<dbReference type="Gene3D" id="1.20.140.150">
    <property type="match status" value="1"/>
</dbReference>
<dbReference type="InterPro" id="IPR051380">
    <property type="entry name" value="pH-response_reg_palI/RIM9"/>
</dbReference>
<dbReference type="GO" id="GO:0032153">
    <property type="term" value="C:cell division site"/>
    <property type="evidence" value="ECO:0007669"/>
    <property type="project" value="TreeGrafter"/>
</dbReference>
<accession>A0AAD4BRR2</accession>
<dbReference type="PANTHER" id="PTHR28013">
    <property type="entry name" value="PROTEIN DCV1-RELATED"/>
    <property type="match status" value="1"/>
</dbReference>
<keyword evidence="2" id="KW-0472">Membrane</keyword>
<feature type="region of interest" description="Disordered" evidence="1">
    <location>
        <begin position="203"/>
        <end position="222"/>
    </location>
</feature>
<dbReference type="PANTHER" id="PTHR28013:SF4">
    <property type="entry name" value="MARVEL DOMAIN-CONTAINING PROTEIN"/>
    <property type="match status" value="1"/>
</dbReference>
<feature type="transmembrane region" description="Helical" evidence="2">
    <location>
        <begin position="174"/>
        <end position="194"/>
    </location>
</feature>
<keyword evidence="2" id="KW-1133">Transmembrane helix</keyword>
<reference evidence="3" key="2">
    <citation type="journal article" date="2020" name="Nat. Commun.">
        <title>Large-scale genome sequencing of mycorrhizal fungi provides insights into the early evolution of symbiotic traits.</title>
        <authorList>
            <person name="Miyauchi S."/>
            <person name="Kiss E."/>
            <person name="Kuo A."/>
            <person name="Drula E."/>
            <person name="Kohler A."/>
            <person name="Sanchez-Garcia M."/>
            <person name="Morin E."/>
            <person name="Andreopoulos B."/>
            <person name="Barry K.W."/>
            <person name="Bonito G."/>
            <person name="Buee M."/>
            <person name="Carver A."/>
            <person name="Chen C."/>
            <person name="Cichocki N."/>
            <person name="Clum A."/>
            <person name="Culley D."/>
            <person name="Crous P.W."/>
            <person name="Fauchery L."/>
            <person name="Girlanda M."/>
            <person name="Hayes R.D."/>
            <person name="Keri Z."/>
            <person name="LaButti K."/>
            <person name="Lipzen A."/>
            <person name="Lombard V."/>
            <person name="Magnuson J."/>
            <person name="Maillard F."/>
            <person name="Murat C."/>
            <person name="Nolan M."/>
            <person name="Ohm R.A."/>
            <person name="Pangilinan J."/>
            <person name="Pereira M.F."/>
            <person name="Perotto S."/>
            <person name="Peter M."/>
            <person name="Pfister S."/>
            <person name="Riley R."/>
            <person name="Sitrit Y."/>
            <person name="Stielow J.B."/>
            <person name="Szollosi G."/>
            <person name="Zifcakova L."/>
            <person name="Stursova M."/>
            <person name="Spatafora J.W."/>
            <person name="Tedersoo L."/>
            <person name="Vaario L.M."/>
            <person name="Yamada A."/>
            <person name="Yan M."/>
            <person name="Wang P."/>
            <person name="Xu J."/>
            <person name="Bruns T."/>
            <person name="Baldrian P."/>
            <person name="Vilgalys R."/>
            <person name="Dunand C."/>
            <person name="Henrissat B."/>
            <person name="Grigoriev I.V."/>
            <person name="Hibbett D."/>
            <person name="Nagy L.G."/>
            <person name="Martin F.M."/>
        </authorList>
    </citation>
    <scope>NUCLEOTIDE SEQUENCE</scope>
    <source>
        <strain evidence="3">BED1</strain>
    </source>
</reference>
<keyword evidence="4" id="KW-1185">Reference proteome</keyword>
<evidence type="ECO:0000256" key="1">
    <source>
        <dbReference type="SAM" id="MobiDB-lite"/>
    </source>
</evidence>
<dbReference type="AlphaFoldDB" id="A0AAD4BRR2"/>
<reference evidence="3" key="1">
    <citation type="submission" date="2019-10" db="EMBL/GenBank/DDBJ databases">
        <authorList>
            <consortium name="DOE Joint Genome Institute"/>
            <person name="Kuo A."/>
            <person name="Miyauchi S."/>
            <person name="Kiss E."/>
            <person name="Drula E."/>
            <person name="Kohler A."/>
            <person name="Sanchez-Garcia M."/>
            <person name="Andreopoulos B."/>
            <person name="Barry K.W."/>
            <person name="Bonito G."/>
            <person name="Buee M."/>
            <person name="Carver A."/>
            <person name="Chen C."/>
            <person name="Cichocki N."/>
            <person name="Clum A."/>
            <person name="Culley D."/>
            <person name="Crous P.W."/>
            <person name="Fauchery L."/>
            <person name="Girlanda M."/>
            <person name="Hayes R."/>
            <person name="Keri Z."/>
            <person name="LaButti K."/>
            <person name="Lipzen A."/>
            <person name="Lombard V."/>
            <person name="Magnuson J."/>
            <person name="Maillard F."/>
            <person name="Morin E."/>
            <person name="Murat C."/>
            <person name="Nolan M."/>
            <person name="Ohm R."/>
            <person name="Pangilinan J."/>
            <person name="Pereira M."/>
            <person name="Perotto S."/>
            <person name="Peter M."/>
            <person name="Riley R."/>
            <person name="Sitrit Y."/>
            <person name="Stielow B."/>
            <person name="Szollosi G."/>
            <person name="Zifcakova L."/>
            <person name="Stursova M."/>
            <person name="Spatafora J.W."/>
            <person name="Tedersoo L."/>
            <person name="Vaario L.-M."/>
            <person name="Yamada A."/>
            <person name="Yan M."/>
            <person name="Wang P."/>
            <person name="Xu J."/>
            <person name="Bruns T."/>
            <person name="Baldrian P."/>
            <person name="Vilgalys R."/>
            <person name="Henrissat B."/>
            <person name="Grigoriev I.V."/>
            <person name="Hibbett D."/>
            <person name="Nagy L.G."/>
            <person name="Martin F.M."/>
        </authorList>
    </citation>
    <scope>NUCLEOTIDE SEQUENCE</scope>
    <source>
        <strain evidence="3">BED1</strain>
    </source>
</reference>
<dbReference type="GO" id="GO:0005886">
    <property type="term" value="C:plasma membrane"/>
    <property type="evidence" value="ECO:0007669"/>
    <property type="project" value="InterPro"/>
</dbReference>
<keyword evidence="2" id="KW-0812">Transmembrane</keyword>
<dbReference type="EMBL" id="WHUW01000016">
    <property type="protein sequence ID" value="KAF8438495.1"/>
    <property type="molecule type" value="Genomic_DNA"/>
</dbReference>
<proteinExistence type="predicted"/>
<feature type="transmembrane region" description="Helical" evidence="2">
    <location>
        <begin position="98"/>
        <end position="120"/>
    </location>
</feature>
<evidence type="ECO:0000256" key="2">
    <source>
        <dbReference type="SAM" id="Phobius"/>
    </source>
</evidence>
<organism evidence="3 4">
    <name type="scientific">Boletus edulis BED1</name>
    <dbReference type="NCBI Taxonomy" id="1328754"/>
    <lineage>
        <taxon>Eukaryota</taxon>
        <taxon>Fungi</taxon>
        <taxon>Dikarya</taxon>
        <taxon>Basidiomycota</taxon>
        <taxon>Agaricomycotina</taxon>
        <taxon>Agaricomycetes</taxon>
        <taxon>Agaricomycetidae</taxon>
        <taxon>Boletales</taxon>
        <taxon>Boletineae</taxon>
        <taxon>Boletaceae</taxon>
        <taxon>Boletoideae</taxon>
        <taxon>Boletus</taxon>
    </lineage>
</organism>
<dbReference type="Proteomes" id="UP001194468">
    <property type="component" value="Unassembled WGS sequence"/>
</dbReference>
<name>A0AAD4BRR2_BOLED</name>
<evidence type="ECO:0000313" key="4">
    <source>
        <dbReference type="Proteomes" id="UP001194468"/>
    </source>
</evidence>
<dbReference type="Pfam" id="PF06687">
    <property type="entry name" value="SUR7"/>
    <property type="match status" value="1"/>
</dbReference>
<feature type="transmembrane region" description="Helical" evidence="2">
    <location>
        <begin position="7"/>
        <end position="30"/>
    </location>
</feature>
<dbReference type="GO" id="GO:0035838">
    <property type="term" value="C:growing cell tip"/>
    <property type="evidence" value="ECO:0007669"/>
    <property type="project" value="TreeGrafter"/>
</dbReference>
<dbReference type="InterPro" id="IPR009571">
    <property type="entry name" value="SUR7/Rim9-like_fungi"/>
</dbReference>
<sequence length="222" mass="24226">MSRSFCVPAIFFLFSAFVLLFIVSISLPFLTAMDITRVHTNGTVGVAGDQKFEQLRLGIWSYCYTAINGNMECSPTGHGYSFSVQNNANNTVFIGSSWTLGLAVHPVACGVSFIALLFSFSQHITATLVASLFSFLAATLALVAFAIDIALYAYFKNQMGNLGFGNRTITGPGFWLTFASIILLILAGFTVCCGRRRDRMGSARTSASGRKTGLFSRFRRRQ</sequence>
<comment type="caution">
    <text evidence="3">The sequence shown here is derived from an EMBL/GenBank/DDBJ whole genome shotgun (WGS) entry which is preliminary data.</text>
</comment>
<evidence type="ECO:0000313" key="3">
    <source>
        <dbReference type="EMBL" id="KAF8438495.1"/>
    </source>
</evidence>
<feature type="transmembrane region" description="Helical" evidence="2">
    <location>
        <begin position="132"/>
        <end position="154"/>
    </location>
</feature>
<protein>
    <submittedName>
        <fullName evidence="3">Pali-domain-containing protein</fullName>
    </submittedName>
</protein>
<gene>
    <name evidence="3" type="ORF">L210DRAFT_3761397</name>
</gene>